<evidence type="ECO:0000313" key="6">
    <source>
        <dbReference type="EMBL" id="HHO73593.1"/>
    </source>
</evidence>
<keyword evidence="3 4" id="KW-0975">Bacterial flagellum</keyword>
<comment type="caution">
    <text evidence="6">The sequence shown here is derived from an EMBL/GenBank/DDBJ whole genome shotgun (WGS) entry which is preliminary data.</text>
</comment>
<comment type="similarity">
    <text evidence="2 4">Belongs to the FliE family.</text>
</comment>
<keyword evidence="6" id="KW-0969">Cilium</keyword>
<gene>
    <name evidence="4 6" type="primary">fliE</name>
    <name evidence="6" type="ORF">ENN04_03040</name>
</gene>
<evidence type="ECO:0000256" key="4">
    <source>
        <dbReference type="HAMAP-Rule" id="MF_00724"/>
    </source>
</evidence>
<keyword evidence="6" id="KW-0282">Flagellum</keyword>
<evidence type="ECO:0000256" key="5">
    <source>
        <dbReference type="NCBIfam" id="TIGR00205"/>
    </source>
</evidence>
<reference evidence="6" key="1">
    <citation type="journal article" date="2020" name="mSystems">
        <title>Genome- and Community-Level Interaction Insights into Carbon Utilization and Element Cycling Functions of Hydrothermarchaeota in Hydrothermal Sediment.</title>
        <authorList>
            <person name="Zhou Z."/>
            <person name="Liu Y."/>
            <person name="Xu W."/>
            <person name="Pan J."/>
            <person name="Luo Z.H."/>
            <person name="Li M."/>
        </authorList>
    </citation>
    <scope>NUCLEOTIDE SEQUENCE [LARGE SCALE GENOMIC DNA]</scope>
    <source>
        <strain evidence="6">SpSt-114</strain>
    </source>
</reference>
<accession>A0A7C5X0D9</accession>
<evidence type="ECO:0000256" key="2">
    <source>
        <dbReference type="ARBA" id="ARBA00009272"/>
    </source>
</evidence>
<dbReference type="GO" id="GO:0009425">
    <property type="term" value="C:bacterial-type flagellum basal body"/>
    <property type="evidence" value="ECO:0007669"/>
    <property type="project" value="UniProtKB-SubCell"/>
</dbReference>
<dbReference type="GO" id="GO:0003774">
    <property type="term" value="F:cytoskeletal motor activity"/>
    <property type="evidence" value="ECO:0007669"/>
    <property type="project" value="InterPro"/>
</dbReference>
<organism evidence="6">
    <name type="scientific">Thermocrinis ruber</name>
    <dbReference type="NCBI Taxonomy" id="75906"/>
    <lineage>
        <taxon>Bacteria</taxon>
        <taxon>Pseudomonadati</taxon>
        <taxon>Aquificota</taxon>
        <taxon>Aquificia</taxon>
        <taxon>Aquificales</taxon>
        <taxon>Aquificaceae</taxon>
        <taxon>Thermocrinis</taxon>
    </lineage>
</organism>
<name>A0A7C5X0D9_9AQUI</name>
<keyword evidence="6" id="KW-0966">Cell projection</keyword>
<dbReference type="Pfam" id="PF02049">
    <property type="entry name" value="FliE"/>
    <property type="match status" value="1"/>
</dbReference>
<evidence type="ECO:0000256" key="3">
    <source>
        <dbReference type="ARBA" id="ARBA00023143"/>
    </source>
</evidence>
<dbReference type="HAMAP" id="MF_00724">
    <property type="entry name" value="FliE"/>
    <property type="match status" value="1"/>
</dbReference>
<comment type="subcellular location">
    <subcellularLocation>
        <location evidence="1 4">Bacterial flagellum basal body</location>
    </subcellularLocation>
</comment>
<protein>
    <recommendedName>
        <fullName evidence="4 5">Flagellar hook-basal body complex protein FliE</fullName>
    </recommendedName>
</protein>
<dbReference type="InterPro" id="IPR001624">
    <property type="entry name" value="FliE"/>
</dbReference>
<dbReference type="AlphaFoldDB" id="A0A7C5X0D9"/>
<dbReference type="GO" id="GO:0005198">
    <property type="term" value="F:structural molecule activity"/>
    <property type="evidence" value="ECO:0007669"/>
    <property type="project" value="UniProtKB-UniRule"/>
</dbReference>
<dbReference type="GO" id="GO:0071973">
    <property type="term" value="P:bacterial-type flagellum-dependent cell motility"/>
    <property type="evidence" value="ECO:0007669"/>
    <property type="project" value="InterPro"/>
</dbReference>
<evidence type="ECO:0000256" key="1">
    <source>
        <dbReference type="ARBA" id="ARBA00004117"/>
    </source>
</evidence>
<dbReference type="PRINTS" id="PR01006">
    <property type="entry name" value="FLGHOOKFLIE"/>
</dbReference>
<proteinExistence type="inferred from homology"/>
<dbReference type="PANTHER" id="PTHR34653:SF1">
    <property type="entry name" value="FLAGELLAR HOOK-BASAL BODY COMPLEX PROTEIN FLIE"/>
    <property type="match status" value="1"/>
</dbReference>
<dbReference type="NCBIfam" id="TIGR00205">
    <property type="entry name" value="fliE"/>
    <property type="match status" value="1"/>
</dbReference>
<dbReference type="EMBL" id="DSAC01000037">
    <property type="protein sequence ID" value="HHO73593.1"/>
    <property type="molecule type" value="Genomic_DNA"/>
</dbReference>
<sequence length="93" mass="10672">MEIRPINLTISSERERAKASSPSFLDELSKFIHWVNQEQQKAEAIKDAVLKGADIPLHQMVVEFEKASIALNLLIQVRNKLVEAFQELNRMQV</sequence>
<dbReference type="PANTHER" id="PTHR34653">
    <property type="match status" value="1"/>
</dbReference>